<evidence type="ECO:0000313" key="5">
    <source>
        <dbReference type="EMBL" id="KAJ8449634.1"/>
    </source>
</evidence>
<keyword evidence="2" id="KW-0676">Redox-active center</keyword>
<dbReference type="GO" id="GO:0009507">
    <property type="term" value="C:chloroplast"/>
    <property type="evidence" value="ECO:0007669"/>
    <property type="project" value="TreeGrafter"/>
</dbReference>
<dbReference type="EMBL" id="JAKOGI010000020">
    <property type="protein sequence ID" value="KAJ8449634.1"/>
    <property type="molecule type" value="Genomic_DNA"/>
</dbReference>
<evidence type="ECO:0000259" key="4">
    <source>
        <dbReference type="Pfam" id="PF00085"/>
    </source>
</evidence>
<reference evidence="5" key="1">
    <citation type="submission" date="2022-04" db="EMBL/GenBank/DDBJ databases">
        <title>Carnegiea gigantea Genome sequencing and assembly v2.</title>
        <authorList>
            <person name="Copetti D."/>
            <person name="Sanderson M.J."/>
            <person name="Burquez A."/>
            <person name="Wojciechowski M.F."/>
        </authorList>
    </citation>
    <scope>NUCLEOTIDE SEQUENCE</scope>
    <source>
        <strain evidence="5">SGP5-SGP5p</strain>
        <tissue evidence="5">Aerial part</tissue>
    </source>
</reference>
<name>A0A9Q1KVG2_9CARY</name>
<dbReference type="Pfam" id="PF00085">
    <property type="entry name" value="Thioredoxin"/>
    <property type="match status" value="1"/>
</dbReference>
<evidence type="ECO:0000256" key="1">
    <source>
        <dbReference type="ARBA" id="ARBA00008987"/>
    </source>
</evidence>
<protein>
    <recommendedName>
        <fullName evidence="4">Thioredoxin domain-containing protein</fullName>
    </recommendedName>
</protein>
<dbReference type="InterPro" id="IPR013766">
    <property type="entry name" value="Thioredoxin_domain"/>
</dbReference>
<dbReference type="OrthoDB" id="2121326at2759"/>
<keyword evidence="6" id="KW-1185">Reference proteome</keyword>
<feature type="domain" description="Thioredoxin" evidence="4">
    <location>
        <begin position="159"/>
        <end position="210"/>
    </location>
</feature>
<dbReference type="Proteomes" id="UP001153076">
    <property type="component" value="Unassembled WGS sequence"/>
</dbReference>
<comment type="similarity">
    <text evidence="1">Belongs to the thioredoxin family.</text>
</comment>
<evidence type="ECO:0000256" key="3">
    <source>
        <dbReference type="SAM" id="MobiDB-lite"/>
    </source>
</evidence>
<gene>
    <name evidence="5" type="ORF">Cgig2_005656</name>
</gene>
<sequence length="272" mass="29758">MADLIPLSSSNSLQRSSSLFNNLHPIVGSTRNSFKRVSGFVDSAVALVSVAHPPVSCKPRKRTGSLKVQAVVAEAPDQPKWWERNAGPNMIDIHSSEEFLSALSAAGERLVVVEFYGTWISSEVKAIVPNCQFCLAVGDSFKLQIRDNEQNFLSVEEKLCRLAKEYPEILFLKVNFDENKAMCKSMNVKVLPYFHLYRGADGQLDSFSCSLAKFQKLKEAIDAHNPAGANSSSAEVADELRPDSSSSVEDESLDSTDSSSSVKDEALESTST</sequence>
<dbReference type="CDD" id="cd02947">
    <property type="entry name" value="TRX_family"/>
    <property type="match status" value="1"/>
</dbReference>
<dbReference type="Gene3D" id="3.40.30.10">
    <property type="entry name" value="Glutaredoxin"/>
    <property type="match status" value="1"/>
</dbReference>
<evidence type="ECO:0000256" key="2">
    <source>
        <dbReference type="ARBA" id="ARBA00023284"/>
    </source>
</evidence>
<dbReference type="AlphaFoldDB" id="A0A9Q1KVG2"/>
<dbReference type="PANTHER" id="PTHR43601">
    <property type="entry name" value="THIOREDOXIN, MITOCHONDRIAL"/>
    <property type="match status" value="1"/>
</dbReference>
<dbReference type="GO" id="GO:0045454">
    <property type="term" value="P:cell redox homeostasis"/>
    <property type="evidence" value="ECO:0007669"/>
    <property type="project" value="TreeGrafter"/>
</dbReference>
<evidence type="ECO:0000313" key="6">
    <source>
        <dbReference type="Proteomes" id="UP001153076"/>
    </source>
</evidence>
<dbReference type="InterPro" id="IPR036249">
    <property type="entry name" value="Thioredoxin-like_sf"/>
</dbReference>
<feature type="region of interest" description="Disordered" evidence="3">
    <location>
        <begin position="225"/>
        <end position="272"/>
    </location>
</feature>
<accession>A0A9Q1KVG2</accession>
<comment type="caution">
    <text evidence="5">The sequence shown here is derived from an EMBL/GenBank/DDBJ whole genome shotgun (WGS) entry which is preliminary data.</text>
</comment>
<dbReference type="PANTHER" id="PTHR43601:SF32">
    <property type="entry name" value="THIOREDOXIN-LIKE 2-2, CHLOROPLASTIC"/>
    <property type="match status" value="1"/>
</dbReference>
<proteinExistence type="inferred from homology"/>
<dbReference type="SUPFAM" id="SSF52833">
    <property type="entry name" value="Thioredoxin-like"/>
    <property type="match status" value="1"/>
</dbReference>
<organism evidence="5 6">
    <name type="scientific">Carnegiea gigantea</name>
    <dbReference type="NCBI Taxonomy" id="171969"/>
    <lineage>
        <taxon>Eukaryota</taxon>
        <taxon>Viridiplantae</taxon>
        <taxon>Streptophyta</taxon>
        <taxon>Embryophyta</taxon>
        <taxon>Tracheophyta</taxon>
        <taxon>Spermatophyta</taxon>
        <taxon>Magnoliopsida</taxon>
        <taxon>eudicotyledons</taxon>
        <taxon>Gunneridae</taxon>
        <taxon>Pentapetalae</taxon>
        <taxon>Caryophyllales</taxon>
        <taxon>Cactineae</taxon>
        <taxon>Cactaceae</taxon>
        <taxon>Cactoideae</taxon>
        <taxon>Echinocereeae</taxon>
        <taxon>Carnegiea</taxon>
    </lineage>
</organism>